<keyword evidence="4" id="KW-1185">Reference proteome</keyword>
<evidence type="ECO:0000259" key="2">
    <source>
        <dbReference type="Pfam" id="PF00582"/>
    </source>
</evidence>
<proteinExistence type="inferred from homology"/>
<dbReference type="CDD" id="cd00293">
    <property type="entry name" value="USP-like"/>
    <property type="match status" value="1"/>
</dbReference>
<dbReference type="SUPFAM" id="SSF52402">
    <property type="entry name" value="Adenine nucleotide alpha hydrolases-like"/>
    <property type="match status" value="2"/>
</dbReference>
<dbReference type="Gene3D" id="3.40.50.12370">
    <property type="match status" value="1"/>
</dbReference>
<sequence length="277" mass="31037">MEYRSILVHLDSSERARACVDVAIQVAQRHGAHVSALYAPAVIEHRLDYVFTFGTEYWDRQMSEEDDRRRALEHYFLQRLVDAKLKGDWHTALQNAEREMMARARYADLIVLRQSDPEDPNASLGNRFQTHLTLAAGRPVLWVPYTGRFPSVGNRIVVAWDAGQSATRALYDALAFMRQAQQTSLVTFTLANKERSRIPGADIGLVLARHGIQVEVSALRPPPTVSVEKALLSTVQKDGCDLLVMGAYGHARWREILLGGVTHAVMGLMPIPVLMSH</sequence>
<reference evidence="3 4" key="1">
    <citation type="submission" date="2020-08" db="EMBL/GenBank/DDBJ databases">
        <title>Above-ground endophytic microbial communities from plants in different locations in the United States.</title>
        <authorList>
            <person name="Frank C."/>
        </authorList>
    </citation>
    <scope>NUCLEOTIDE SEQUENCE [LARGE SCALE GENOMIC DNA]</scope>
    <source>
        <strain evidence="3 4">WP4_2_2</strain>
    </source>
</reference>
<accession>A0A7W9U4K8</accession>
<dbReference type="PANTHER" id="PTHR46268:SF15">
    <property type="entry name" value="UNIVERSAL STRESS PROTEIN HP_0031"/>
    <property type="match status" value="1"/>
</dbReference>
<dbReference type="Pfam" id="PF00582">
    <property type="entry name" value="Usp"/>
    <property type="match status" value="1"/>
</dbReference>
<dbReference type="AlphaFoldDB" id="A0A7W9U4K8"/>
<evidence type="ECO:0000256" key="1">
    <source>
        <dbReference type="ARBA" id="ARBA00008791"/>
    </source>
</evidence>
<name>A0A7W9U4K8_9BURK</name>
<comment type="similarity">
    <text evidence="1">Belongs to the universal stress protein A family.</text>
</comment>
<organism evidence="3 4">
    <name type="scientific">Paraburkholderia bannensis</name>
    <dbReference type="NCBI Taxonomy" id="765414"/>
    <lineage>
        <taxon>Bacteria</taxon>
        <taxon>Pseudomonadati</taxon>
        <taxon>Pseudomonadota</taxon>
        <taxon>Betaproteobacteria</taxon>
        <taxon>Burkholderiales</taxon>
        <taxon>Burkholderiaceae</taxon>
        <taxon>Paraburkholderia</taxon>
    </lineage>
</organism>
<dbReference type="PRINTS" id="PR01438">
    <property type="entry name" value="UNVRSLSTRESS"/>
</dbReference>
<evidence type="ECO:0000313" key="4">
    <source>
        <dbReference type="Proteomes" id="UP000571554"/>
    </source>
</evidence>
<comment type="caution">
    <text evidence="3">The sequence shown here is derived from an EMBL/GenBank/DDBJ whole genome shotgun (WGS) entry which is preliminary data.</text>
</comment>
<dbReference type="Proteomes" id="UP000571554">
    <property type="component" value="Unassembled WGS sequence"/>
</dbReference>
<evidence type="ECO:0000313" key="3">
    <source>
        <dbReference type="EMBL" id="MBB6106894.1"/>
    </source>
</evidence>
<dbReference type="InterPro" id="IPR006015">
    <property type="entry name" value="Universal_stress_UspA"/>
</dbReference>
<dbReference type="InterPro" id="IPR006016">
    <property type="entry name" value="UspA"/>
</dbReference>
<feature type="domain" description="UspA" evidence="2">
    <location>
        <begin position="227"/>
        <end position="275"/>
    </location>
</feature>
<dbReference type="EMBL" id="JACHBW010000034">
    <property type="protein sequence ID" value="MBB6106894.1"/>
    <property type="molecule type" value="Genomic_DNA"/>
</dbReference>
<protein>
    <submittedName>
        <fullName evidence="3">Nucleotide-binding universal stress UspA family protein</fullName>
    </submittedName>
</protein>
<dbReference type="RefSeq" id="WP_183732903.1">
    <property type="nucleotide sequence ID" value="NZ_JACHBW010000034.1"/>
</dbReference>
<gene>
    <name evidence="3" type="ORF">F4827_006773</name>
</gene>
<dbReference type="PANTHER" id="PTHR46268">
    <property type="entry name" value="STRESS RESPONSE PROTEIN NHAX"/>
    <property type="match status" value="1"/>
</dbReference>